<dbReference type="Proteomes" id="UP000821853">
    <property type="component" value="Unassembled WGS sequence"/>
</dbReference>
<keyword evidence="3" id="KW-1185">Reference proteome</keyword>
<evidence type="ECO:0000313" key="2">
    <source>
        <dbReference type="EMBL" id="KAH9377486.1"/>
    </source>
</evidence>
<reference evidence="2 3" key="1">
    <citation type="journal article" date="2020" name="Cell">
        <title>Large-Scale Comparative Analyses of Tick Genomes Elucidate Their Genetic Diversity and Vector Capacities.</title>
        <authorList>
            <consortium name="Tick Genome and Microbiome Consortium (TIGMIC)"/>
            <person name="Jia N."/>
            <person name="Wang J."/>
            <person name="Shi W."/>
            <person name="Du L."/>
            <person name="Sun Y."/>
            <person name="Zhan W."/>
            <person name="Jiang J.F."/>
            <person name="Wang Q."/>
            <person name="Zhang B."/>
            <person name="Ji P."/>
            <person name="Bell-Sakyi L."/>
            <person name="Cui X.M."/>
            <person name="Yuan T.T."/>
            <person name="Jiang B.G."/>
            <person name="Yang W.F."/>
            <person name="Lam T.T."/>
            <person name="Chang Q.C."/>
            <person name="Ding S.J."/>
            <person name="Wang X.J."/>
            <person name="Zhu J.G."/>
            <person name="Ruan X.D."/>
            <person name="Zhao L."/>
            <person name="Wei J.T."/>
            <person name="Ye R.Z."/>
            <person name="Que T.C."/>
            <person name="Du C.H."/>
            <person name="Zhou Y.H."/>
            <person name="Cheng J.X."/>
            <person name="Dai P.F."/>
            <person name="Guo W.B."/>
            <person name="Han X.H."/>
            <person name="Huang E.J."/>
            <person name="Li L.F."/>
            <person name="Wei W."/>
            <person name="Gao Y.C."/>
            <person name="Liu J.Z."/>
            <person name="Shao H.Z."/>
            <person name="Wang X."/>
            <person name="Wang C.C."/>
            <person name="Yang T.C."/>
            <person name="Huo Q.B."/>
            <person name="Li W."/>
            <person name="Chen H.Y."/>
            <person name="Chen S.E."/>
            <person name="Zhou L.G."/>
            <person name="Ni X.B."/>
            <person name="Tian J.H."/>
            <person name="Sheng Y."/>
            <person name="Liu T."/>
            <person name="Pan Y.S."/>
            <person name="Xia L.Y."/>
            <person name="Li J."/>
            <person name="Zhao F."/>
            <person name="Cao W.C."/>
        </authorList>
    </citation>
    <scope>NUCLEOTIDE SEQUENCE [LARGE SCALE GENOMIC DNA]</scope>
    <source>
        <strain evidence="2">HaeL-2018</strain>
    </source>
</reference>
<feature type="transmembrane region" description="Helical" evidence="1">
    <location>
        <begin position="20"/>
        <end position="40"/>
    </location>
</feature>
<comment type="caution">
    <text evidence="2">The sequence shown here is derived from an EMBL/GenBank/DDBJ whole genome shotgun (WGS) entry which is preliminary data.</text>
</comment>
<evidence type="ECO:0000256" key="1">
    <source>
        <dbReference type="SAM" id="Phobius"/>
    </source>
</evidence>
<dbReference type="AlphaFoldDB" id="A0A9J6GGA7"/>
<sequence length="137" mass="14925">MKTFTASLLGCRPLAVQLSYIAMVFLPTVGCLAPVISNSWKSLSQRRTMADFVDVAQRPFRESWLSVCHLEAEIETTGKSASETPSGSNHLASTRAPCDEVDVAGFGSPCLLFFLWDPEPEDLRDDVGVSGFVLRIG</sequence>
<keyword evidence="1" id="KW-0812">Transmembrane</keyword>
<keyword evidence="1" id="KW-0472">Membrane</keyword>
<evidence type="ECO:0000313" key="3">
    <source>
        <dbReference type="Proteomes" id="UP000821853"/>
    </source>
</evidence>
<protein>
    <submittedName>
        <fullName evidence="2">Uncharacterized protein</fullName>
    </submittedName>
</protein>
<proteinExistence type="predicted"/>
<dbReference type="VEuPathDB" id="VectorBase:HLOH_040358"/>
<keyword evidence="1" id="KW-1133">Transmembrane helix</keyword>
<organism evidence="2 3">
    <name type="scientific">Haemaphysalis longicornis</name>
    <name type="common">Bush tick</name>
    <dbReference type="NCBI Taxonomy" id="44386"/>
    <lineage>
        <taxon>Eukaryota</taxon>
        <taxon>Metazoa</taxon>
        <taxon>Ecdysozoa</taxon>
        <taxon>Arthropoda</taxon>
        <taxon>Chelicerata</taxon>
        <taxon>Arachnida</taxon>
        <taxon>Acari</taxon>
        <taxon>Parasitiformes</taxon>
        <taxon>Ixodida</taxon>
        <taxon>Ixodoidea</taxon>
        <taxon>Ixodidae</taxon>
        <taxon>Haemaphysalinae</taxon>
        <taxon>Haemaphysalis</taxon>
    </lineage>
</organism>
<dbReference type="EMBL" id="JABSTR010000008">
    <property type="protein sequence ID" value="KAH9377486.1"/>
    <property type="molecule type" value="Genomic_DNA"/>
</dbReference>
<name>A0A9J6GGA7_HAELO</name>
<accession>A0A9J6GGA7</accession>
<gene>
    <name evidence="2" type="ORF">HPB48_006253</name>
</gene>